<dbReference type="EMBL" id="JAACJL010000058">
    <property type="protein sequence ID" value="KAF4610944.1"/>
    <property type="molecule type" value="Genomic_DNA"/>
</dbReference>
<comment type="caution">
    <text evidence="2">The sequence shown here is derived from an EMBL/GenBank/DDBJ whole genome shotgun (WGS) entry which is preliminary data.</text>
</comment>
<dbReference type="InterPro" id="IPR002745">
    <property type="entry name" value="Ptrans_KptA/Tpt1"/>
</dbReference>
<feature type="region of interest" description="Disordered" evidence="1">
    <location>
        <begin position="79"/>
        <end position="123"/>
    </location>
</feature>
<dbReference type="GO" id="GO:0000215">
    <property type="term" value="F:tRNA 2'-phosphotransferase activity"/>
    <property type="evidence" value="ECO:0007669"/>
    <property type="project" value="TreeGrafter"/>
</dbReference>
<evidence type="ECO:0000256" key="1">
    <source>
        <dbReference type="SAM" id="MobiDB-lite"/>
    </source>
</evidence>
<gene>
    <name evidence="2" type="ORF">D9613_006757</name>
</gene>
<organism evidence="2 3">
    <name type="scientific">Agrocybe pediades</name>
    <dbReference type="NCBI Taxonomy" id="84607"/>
    <lineage>
        <taxon>Eukaryota</taxon>
        <taxon>Fungi</taxon>
        <taxon>Dikarya</taxon>
        <taxon>Basidiomycota</taxon>
        <taxon>Agaricomycotina</taxon>
        <taxon>Agaricomycetes</taxon>
        <taxon>Agaricomycetidae</taxon>
        <taxon>Agaricales</taxon>
        <taxon>Agaricineae</taxon>
        <taxon>Strophariaceae</taxon>
        <taxon>Agrocybe</taxon>
    </lineage>
</organism>
<dbReference type="PANTHER" id="PTHR12684:SF2">
    <property type="entry name" value="TRNA 2'-PHOSPHOTRANSFERASE 1"/>
    <property type="match status" value="1"/>
</dbReference>
<dbReference type="SUPFAM" id="SSF56399">
    <property type="entry name" value="ADP-ribosylation"/>
    <property type="match status" value="1"/>
</dbReference>
<sequence>MQVVATRCGQYTTIRRRALHLLQVSGQNENRVLFPLPTKRHASSSRPSPSPSPSPSSVDTSKPTLVKPFLDPDMLQSLQKKRVQKGESPVQASRALAVRDFRSKGSSRTRRGQQQQQQQQQYKPLQEDLDTLAMTQQSTFSTTTSTILRRTARDLGYVIMPDGFVRVSDILRHDFYRDYDFRKFADACENDIMDSFELALLPDYVDGGAKEVWWVRARRGHTIPGVDYRTHRVLNMGRFPSAAYICSPDRWDDIREHGIAQTSQCIIPLYRNIKGKLFRNNLRILRHAEILCITIDTEKAANLGVKFFVTSDLRYYAVGNRDGVIPLDAFHNVVKLDLKLTDLAPHPDTGFSKGKG</sequence>
<proteinExistence type="predicted"/>
<dbReference type="GO" id="GO:0006388">
    <property type="term" value="P:tRNA splicing, via endonucleolytic cleavage and ligation"/>
    <property type="evidence" value="ECO:0007669"/>
    <property type="project" value="TreeGrafter"/>
</dbReference>
<feature type="region of interest" description="Disordered" evidence="1">
    <location>
        <begin position="39"/>
        <end position="66"/>
    </location>
</feature>
<name>A0A8H4QHA8_9AGAR</name>
<dbReference type="PANTHER" id="PTHR12684">
    <property type="entry name" value="PUTATIVE PHOSPHOTRANSFERASE"/>
    <property type="match status" value="1"/>
</dbReference>
<keyword evidence="3" id="KW-1185">Reference proteome</keyword>
<evidence type="ECO:0000313" key="2">
    <source>
        <dbReference type="EMBL" id="KAF4610944.1"/>
    </source>
</evidence>
<accession>A0A8H4QHA8</accession>
<reference evidence="2 3" key="1">
    <citation type="submission" date="2019-12" db="EMBL/GenBank/DDBJ databases">
        <authorList>
            <person name="Floudas D."/>
            <person name="Bentzer J."/>
            <person name="Ahren D."/>
            <person name="Johansson T."/>
            <person name="Persson P."/>
            <person name="Tunlid A."/>
        </authorList>
    </citation>
    <scope>NUCLEOTIDE SEQUENCE [LARGE SCALE GENOMIC DNA]</scope>
    <source>
        <strain evidence="2 3">CBS 102.39</strain>
    </source>
</reference>
<evidence type="ECO:0000313" key="3">
    <source>
        <dbReference type="Proteomes" id="UP000521872"/>
    </source>
</evidence>
<protein>
    <submittedName>
        <fullName evidence="2">Uncharacterized protein</fullName>
    </submittedName>
</protein>
<dbReference type="Pfam" id="PF01885">
    <property type="entry name" value="PTS_2-RNA"/>
    <property type="match status" value="1"/>
</dbReference>
<dbReference type="AlphaFoldDB" id="A0A8H4QHA8"/>
<dbReference type="Proteomes" id="UP000521872">
    <property type="component" value="Unassembled WGS sequence"/>
</dbReference>